<dbReference type="Pfam" id="PF01687">
    <property type="entry name" value="Flavokinase"/>
    <property type="match status" value="1"/>
</dbReference>
<comment type="catalytic activity">
    <reaction evidence="13 14">
        <text>FMN + ATP + H(+) = FAD + diphosphate</text>
        <dbReference type="Rhea" id="RHEA:17237"/>
        <dbReference type="ChEBI" id="CHEBI:15378"/>
        <dbReference type="ChEBI" id="CHEBI:30616"/>
        <dbReference type="ChEBI" id="CHEBI:33019"/>
        <dbReference type="ChEBI" id="CHEBI:57692"/>
        <dbReference type="ChEBI" id="CHEBI:58210"/>
        <dbReference type="EC" id="2.7.7.2"/>
    </reaction>
</comment>
<evidence type="ECO:0000256" key="10">
    <source>
        <dbReference type="ARBA" id="ARBA00022840"/>
    </source>
</evidence>
<name>A0A523TBV5_UNCAE</name>
<evidence type="ECO:0000256" key="7">
    <source>
        <dbReference type="ARBA" id="ARBA00022741"/>
    </source>
</evidence>
<evidence type="ECO:0000256" key="1">
    <source>
        <dbReference type="ARBA" id="ARBA00004726"/>
    </source>
</evidence>
<comment type="catalytic activity">
    <reaction evidence="12 14">
        <text>riboflavin + ATP = FMN + ADP + H(+)</text>
        <dbReference type="Rhea" id="RHEA:14357"/>
        <dbReference type="ChEBI" id="CHEBI:15378"/>
        <dbReference type="ChEBI" id="CHEBI:30616"/>
        <dbReference type="ChEBI" id="CHEBI:57986"/>
        <dbReference type="ChEBI" id="CHEBI:58210"/>
        <dbReference type="ChEBI" id="CHEBI:456216"/>
        <dbReference type="EC" id="2.7.1.26"/>
    </reaction>
</comment>
<evidence type="ECO:0000256" key="8">
    <source>
        <dbReference type="ARBA" id="ARBA00022777"/>
    </source>
</evidence>
<dbReference type="Gene3D" id="3.40.50.620">
    <property type="entry name" value="HUPs"/>
    <property type="match status" value="1"/>
</dbReference>
<comment type="similarity">
    <text evidence="14">Belongs to the ribF family.</text>
</comment>
<dbReference type="GO" id="GO:0009398">
    <property type="term" value="P:FMN biosynthetic process"/>
    <property type="evidence" value="ECO:0007669"/>
    <property type="project" value="UniProtKB-UniRule"/>
</dbReference>
<dbReference type="SUPFAM" id="SSF82114">
    <property type="entry name" value="Riboflavin kinase-like"/>
    <property type="match status" value="1"/>
</dbReference>
<gene>
    <name evidence="16" type="ORF">E3J68_03760</name>
</gene>
<dbReference type="AlphaFoldDB" id="A0A523TBV5"/>
<dbReference type="Pfam" id="PF06574">
    <property type="entry name" value="FAD_syn"/>
    <property type="match status" value="1"/>
</dbReference>
<dbReference type="GO" id="GO:0009231">
    <property type="term" value="P:riboflavin biosynthetic process"/>
    <property type="evidence" value="ECO:0007669"/>
    <property type="project" value="InterPro"/>
</dbReference>
<dbReference type="UniPathway" id="UPA00276">
    <property type="reaction ID" value="UER00406"/>
</dbReference>
<dbReference type="CDD" id="cd02064">
    <property type="entry name" value="FAD_synthetase_N"/>
    <property type="match status" value="1"/>
</dbReference>
<keyword evidence="6 14" id="KW-0548">Nucleotidyltransferase</keyword>
<evidence type="ECO:0000256" key="11">
    <source>
        <dbReference type="ARBA" id="ARBA00023268"/>
    </source>
</evidence>
<dbReference type="GO" id="GO:0005524">
    <property type="term" value="F:ATP binding"/>
    <property type="evidence" value="ECO:0007669"/>
    <property type="project" value="UniProtKB-UniRule"/>
</dbReference>
<dbReference type="FunFam" id="3.40.50.620:FF:000021">
    <property type="entry name" value="Riboflavin biosynthesis protein"/>
    <property type="match status" value="1"/>
</dbReference>
<accession>A0A523TBV5</accession>
<dbReference type="PIRSF" id="PIRSF004491">
    <property type="entry name" value="FAD_Synth"/>
    <property type="match status" value="1"/>
</dbReference>
<dbReference type="InterPro" id="IPR002606">
    <property type="entry name" value="Riboflavin_kinase_bac"/>
</dbReference>
<keyword evidence="11" id="KW-0511">Multifunctional enzyme</keyword>
<dbReference type="UniPathway" id="UPA00277">
    <property type="reaction ID" value="UER00407"/>
</dbReference>
<keyword evidence="4 14" id="KW-0288">FMN</keyword>
<dbReference type="EMBL" id="SOJT01000168">
    <property type="protein sequence ID" value="TET27785.1"/>
    <property type="molecule type" value="Genomic_DNA"/>
</dbReference>
<dbReference type="EC" id="2.7.7.2" evidence="14"/>
<dbReference type="GO" id="GO:0003919">
    <property type="term" value="F:FMN adenylyltransferase activity"/>
    <property type="evidence" value="ECO:0007669"/>
    <property type="project" value="UniProtKB-UniRule"/>
</dbReference>
<keyword evidence="8 14" id="KW-0418">Kinase</keyword>
<evidence type="ECO:0000256" key="6">
    <source>
        <dbReference type="ARBA" id="ARBA00022695"/>
    </source>
</evidence>
<dbReference type="InterPro" id="IPR015865">
    <property type="entry name" value="Riboflavin_kinase_bac/euk"/>
</dbReference>
<evidence type="ECO:0000259" key="15">
    <source>
        <dbReference type="SMART" id="SM00904"/>
    </source>
</evidence>
<keyword evidence="7 14" id="KW-0547">Nucleotide-binding</keyword>
<protein>
    <recommendedName>
        <fullName evidence="14">Riboflavin biosynthesis protein</fullName>
    </recommendedName>
    <domain>
        <recommendedName>
            <fullName evidence="14">Riboflavin kinase</fullName>
            <ecNumber evidence="14">2.7.1.26</ecNumber>
        </recommendedName>
        <alternativeName>
            <fullName evidence="14">Flavokinase</fullName>
        </alternativeName>
    </domain>
    <domain>
        <recommendedName>
            <fullName evidence="14">FMN adenylyltransferase</fullName>
            <ecNumber evidence="14">2.7.7.2</ecNumber>
        </recommendedName>
        <alternativeName>
            <fullName evidence="14">FAD pyrophosphorylase</fullName>
        </alternativeName>
        <alternativeName>
            <fullName evidence="14">FAD synthase</fullName>
        </alternativeName>
    </domain>
</protein>
<evidence type="ECO:0000256" key="2">
    <source>
        <dbReference type="ARBA" id="ARBA00005201"/>
    </source>
</evidence>
<keyword evidence="5 14" id="KW-0808">Transferase</keyword>
<dbReference type="NCBIfam" id="TIGR00083">
    <property type="entry name" value="ribF"/>
    <property type="match status" value="1"/>
</dbReference>
<evidence type="ECO:0000256" key="14">
    <source>
        <dbReference type="PIRNR" id="PIRNR004491"/>
    </source>
</evidence>
<dbReference type="InterPro" id="IPR023465">
    <property type="entry name" value="Riboflavin_kinase_dom_sf"/>
</dbReference>
<evidence type="ECO:0000256" key="12">
    <source>
        <dbReference type="ARBA" id="ARBA00047880"/>
    </source>
</evidence>
<evidence type="ECO:0000313" key="16">
    <source>
        <dbReference type="EMBL" id="TET27785.1"/>
    </source>
</evidence>
<dbReference type="InterPro" id="IPR023468">
    <property type="entry name" value="Riboflavin_kinase"/>
</dbReference>
<dbReference type="Gene3D" id="2.40.30.30">
    <property type="entry name" value="Riboflavin kinase-like"/>
    <property type="match status" value="1"/>
</dbReference>
<dbReference type="NCBIfam" id="NF004160">
    <property type="entry name" value="PRK05627.1-3"/>
    <property type="match status" value="1"/>
</dbReference>
<keyword evidence="9 14" id="KW-0274">FAD</keyword>
<dbReference type="InterPro" id="IPR015864">
    <property type="entry name" value="FAD_synthase"/>
</dbReference>
<evidence type="ECO:0000256" key="9">
    <source>
        <dbReference type="ARBA" id="ARBA00022827"/>
    </source>
</evidence>
<organism evidence="16 17">
    <name type="scientific">Aerophobetes bacterium</name>
    <dbReference type="NCBI Taxonomy" id="2030807"/>
    <lineage>
        <taxon>Bacteria</taxon>
        <taxon>Candidatus Aerophobota</taxon>
    </lineage>
</organism>
<proteinExistence type="inferred from homology"/>
<comment type="pathway">
    <text evidence="2 14">Cofactor biosynthesis; FMN biosynthesis; FMN from riboflavin (ATP route): step 1/1.</text>
</comment>
<evidence type="ECO:0000256" key="13">
    <source>
        <dbReference type="ARBA" id="ARBA00049494"/>
    </source>
</evidence>
<reference evidence="16 17" key="1">
    <citation type="submission" date="2019-03" db="EMBL/GenBank/DDBJ databases">
        <title>Metabolic potential of uncultured bacteria and archaea associated with petroleum seepage in deep-sea sediments.</title>
        <authorList>
            <person name="Dong X."/>
            <person name="Hubert C."/>
        </authorList>
    </citation>
    <scope>NUCLEOTIDE SEQUENCE [LARGE SCALE GENOMIC DNA]</scope>
    <source>
        <strain evidence="16">E44_bin3</strain>
    </source>
</reference>
<feature type="domain" description="Riboflavin kinase" evidence="15">
    <location>
        <begin position="180"/>
        <end position="304"/>
    </location>
</feature>
<comment type="caution">
    <text evidence="16">The sequence shown here is derived from an EMBL/GenBank/DDBJ whole genome shotgun (WGS) entry which is preliminary data.</text>
</comment>
<keyword evidence="10 14" id="KW-0067">ATP-binding</keyword>
<dbReference type="Proteomes" id="UP000316517">
    <property type="component" value="Unassembled WGS sequence"/>
</dbReference>
<dbReference type="SUPFAM" id="SSF52374">
    <property type="entry name" value="Nucleotidylyl transferase"/>
    <property type="match status" value="1"/>
</dbReference>
<dbReference type="SMART" id="SM00904">
    <property type="entry name" value="Flavokinase"/>
    <property type="match status" value="1"/>
</dbReference>
<dbReference type="NCBIfam" id="NF004162">
    <property type="entry name" value="PRK05627.1-5"/>
    <property type="match status" value="1"/>
</dbReference>
<evidence type="ECO:0000256" key="3">
    <source>
        <dbReference type="ARBA" id="ARBA00022630"/>
    </source>
</evidence>
<dbReference type="GO" id="GO:0006747">
    <property type="term" value="P:FAD biosynthetic process"/>
    <property type="evidence" value="ECO:0007669"/>
    <property type="project" value="UniProtKB-UniRule"/>
</dbReference>
<dbReference type="PANTHER" id="PTHR22749:SF6">
    <property type="entry name" value="RIBOFLAVIN KINASE"/>
    <property type="match status" value="1"/>
</dbReference>
<keyword evidence="3 14" id="KW-0285">Flavoprotein</keyword>
<dbReference type="InterPro" id="IPR014729">
    <property type="entry name" value="Rossmann-like_a/b/a_fold"/>
</dbReference>
<dbReference type="EC" id="2.7.1.26" evidence="14"/>
<evidence type="ECO:0000313" key="17">
    <source>
        <dbReference type="Proteomes" id="UP000316517"/>
    </source>
</evidence>
<evidence type="ECO:0000256" key="4">
    <source>
        <dbReference type="ARBA" id="ARBA00022643"/>
    </source>
</evidence>
<evidence type="ECO:0000256" key="5">
    <source>
        <dbReference type="ARBA" id="ARBA00022679"/>
    </source>
</evidence>
<comment type="pathway">
    <text evidence="1 14">Cofactor biosynthesis; FAD biosynthesis; FAD from FMN: step 1/1.</text>
</comment>
<sequence length="316" mass="35726">MEVKQGFPRDRGYGKVVLTLGFYDGVHRGHQKIIKEVIQEAKRQGARSSLVTFRPHPSEFFHGRPLSLLTTWEEKKEIFKRLGLDLVVALQFTAHLASLFPEAFLEKLRGNLRFEELIVGKDFVFGRERQGNTEWLEENQSSFGFKLRIVPLLRVGGEKLSSSLIRQWLKMGEIEKVTRGLGRYPTITGKVIGGKKRGRLLGYPTANLASHPEKLLPPSGVYAGRVNLKGRFYKGMINVGTRPTFEDSSFGVEVHILGFSGHIYGDRVKIELVSKIRAPAKFTSPDHLSKKLKEDKVRVERILDGLDFSRGGFHVS</sequence>
<dbReference type="PANTHER" id="PTHR22749">
    <property type="entry name" value="RIBOFLAVIN KINASE/FMN ADENYLYLTRANSFERASE"/>
    <property type="match status" value="1"/>
</dbReference>
<dbReference type="GO" id="GO:0008531">
    <property type="term" value="F:riboflavin kinase activity"/>
    <property type="evidence" value="ECO:0007669"/>
    <property type="project" value="UniProtKB-UniRule"/>
</dbReference>